<dbReference type="InterPro" id="IPR036849">
    <property type="entry name" value="Enolase-like_C_sf"/>
</dbReference>
<dbReference type="PANTHER" id="PTHR48073">
    <property type="entry name" value="O-SUCCINYLBENZOATE SYNTHASE-RELATED"/>
    <property type="match status" value="1"/>
</dbReference>
<keyword evidence="1" id="KW-0479">Metal-binding</keyword>
<dbReference type="Pfam" id="PF13378">
    <property type="entry name" value="MR_MLE_C"/>
    <property type="match status" value="1"/>
</dbReference>
<proteinExistence type="predicted"/>
<organism evidence="3">
    <name type="scientific">mine drainage metagenome</name>
    <dbReference type="NCBI Taxonomy" id="410659"/>
    <lineage>
        <taxon>unclassified sequences</taxon>
        <taxon>metagenomes</taxon>
        <taxon>ecological metagenomes</taxon>
    </lineage>
</organism>
<evidence type="ECO:0000256" key="1">
    <source>
        <dbReference type="ARBA" id="ARBA00022723"/>
    </source>
</evidence>
<dbReference type="SMART" id="SM00922">
    <property type="entry name" value="MR_MLE"/>
    <property type="match status" value="1"/>
</dbReference>
<comment type="caution">
    <text evidence="3">The sequence shown here is derived from an EMBL/GenBank/DDBJ whole genome shotgun (WGS) entry which is preliminary data.</text>
</comment>
<gene>
    <name evidence="3" type="ORF">B1B_18104</name>
</gene>
<sequence>MDPGYSYETLASATEALRRHIIPSILGRPAASPSEQSARWAWVRGHNMAKAAAEMALLDQAGHAAGLSLATILGGVKTRIPCGVSIGIQPSLEATLSAIEGYLAQGYQRIKLKCKPGYDLQLAKAVRERFPTTAVMMDANSAYTLADAERLRQLDEFDLMMIEQP</sequence>
<dbReference type="InterPro" id="IPR013341">
    <property type="entry name" value="Mandelate_racemase_N_dom"/>
</dbReference>
<feature type="domain" description="Mandelate racemase/muconate lactonizing enzyme C-terminal" evidence="2">
    <location>
        <begin position="92"/>
        <end position="165"/>
    </location>
</feature>
<dbReference type="SUPFAM" id="SSF54826">
    <property type="entry name" value="Enolase N-terminal domain-like"/>
    <property type="match status" value="1"/>
</dbReference>
<dbReference type="Gene3D" id="3.30.390.10">
    <property type="entry name" value="Enolase-like, N-terminal domain"/>
    <property type="match status" value="1"/>
</dbReference>
<accession>T0ZNW8</accession>
<dbReference type="EMBL" id="AUZY01012105">
    <property type="protein sequence ID" value="EQD31495.1"/>
    <property type="molecule type" value="Genomic_DNA"/>
</dbReference>
<dbReference type="InterPro" id="IPR029017">
    <property type="entry name" value="Enolase-like_N"/>
</dbReference>
<evidence type="ECO:0000259" key="2">
    <source>
        <dbReference type="SMART" id="SM00922"/>
    </source>
</evidence>
<dbReference type="GO" id="GO:0016854">
    <property type="term" value="F:racemase and epimerase activity"/>
    <property type="evidence" value="ECO:0007669"/>
    <property type="project" value="UniProtKB-ARBA"/>
</dbReference>
<dbReference type="GO" id="GO:0046872">
    <property type="term" value="F:metal ion binding"/>
    <property type="evidence" value="ECO:0007669"/>
    <property type="project" value="UniProtKB-KW"/>
</dbReference>
<dbReference type="PANTHER" id="PTHR48073:SF5">
    <property type="entry name" value="O-SUCCINYLBENZOATE SYNTHASE"/>
    <property type="match status" value="1"/>
</dbReference>
<reference evidence="3" key="2">
    <citation type="journal article" date="2014" name="ISME J.">
        <title>Microbial stratification in low pH oxic and suboxic macroscopic growths along an acid mine drainage.</title>
        <authorList>
            <person name="Mendez-Garcia C."/>
            <person name="Mesa V."/>
            <person name="Sprenger R.R."/>
            <person name="Richter M."/>
            <person name="Diez M.S."/>
            <person name="Solano J."/>
            <person name="Bargiela R."/>
            <person name="Golyshina O.V."/>
            <person name="Manteca A."/>
            <person name="Ramos J.L."/>
            <person name="Gallego J.R."/>
            <person name="Llorente I."/>
            <person name="Martins Dos Santos V.A."/>
            <person name="Jensen O.N."/>
            <person name="Pelaez A.I."/>
            <person name="Sanchez J."/>
            <person name="Ferrer M."/>
        </authorList>
    </citation>
    <scope>NUCLEOTIDE SEQUENCE</scope>
</reference>
<protein>
    <submittedName>
        <fullName evidence="3">O-succinylbenzoic acid (OSB) synthetase</fullName>
    </submittedName>
</protein>
<reference evidence="3" key="1">
    <citation type="submission" date="2013-08" db="EMBL/GenBank/DDBJ databases">
        <authorList>
            <person name="Mendez C."/>
            <person name="Richter M."/>
            <person name="Ferrer M."/>
            <person name="Sanchez J."/>
        </authorList>
    </citation>
    <scope>NUCLEOTIDE SEQUENCE</scope>
</reference>
<feature type="non-terminal residue" evidence="3">
    <location>
        <position position="165"/>
    </location>
</feature>
<evidence type="ECO:0000313" key="3">
    <source>
        <dbReference type="EMBL" id="EQD31495.1"/>
    </source>
</evidence>
<name>T0ZNW8_9ZZZZ</name>
<dbReference type="Gene3D" id="3.20.20.120">
    <property type="entry name" value="Enolase-like C-terminal domain"/>
    <property type="match status" value="1"/>
</dbReference>
<dbReference type="Pfam" id="PF02746">
    <property type="entry name" value="MR_MLE_N"/>
    <property type="match status" value="1"/>
</dbReference>
<dbReference type="InterPro" id="IPR029065">
    <property type="entry name" value="Enolase_C-like"/>
</dbReference>
<dbReference type="SUPFAM" id="SSF51604">
    <property type="entry name" value="Enolase C-terminal domain-like"/>
    <property type="match status" value="1"/>
</dbReference>
<dbReference type="AlphaFoldDB" id="T0ZNW8"/>
<dbReference type="InterPro" id="IPR013342">
    <property type="entry name" value="Mandelate_racemase_C"/>
</dbReference>